<evidence type="ECO:0000313" key="5">
    <source>
        <dbReference type="EMBL" id="EPH41619.1"/>
    </source>
</evidence>
<dbReference type="InterPro" id="IPR008979">
    <property type="entry name" value="Galactose-bd-like_sf"/>
</dbReference>
<accession>S3ZG80</accession>
<organism evidence="5 6">
    <name type="scientific">Streptomyces aurantiacus JA 4570</name>
    <dbReference type="NCBI Taxonomy" id="1286094"/>
    <lineage>
        <taxon>Bacteria</taxon>
        <taxon>Bacillati</taxon>
        <taxon>Actinomycetota</taxon>
        <taxon>Actinomycetes</taxon>
        <taxon>Kitasatosporales</taxon>
        <taxon>Streptomycetaceae</taxon>
        <taxon>Streptomyces</taxon>
        <taxon>Streptomyces aurantiacus group</taxon>
    </lineage>
</organism>
<evidence type="ECO:0000256" key="2">
    <source>
        <dbReference type="SAM" id="MobiDB-lite"/>
    </source>
</evidence>
<evidence type="ECO:0000313" key="6">
    <source>
        <dbReference type="Proteomes" id="UP000014629"/>
    </source>
</evidence>
<dbReference type="PANTHER" id="PTHR31776">
    <property type="entry name" value="ALPHA-L-ARABINOFURANOSIDASE 1"/>
    <property type="match status" value="1"/>
</dbReference>
<evidence type="ECO:0000256" key="1">
    <source>
        <dbReference type="ARBA" id="ARBA00022801"/>
    </source>
</evidence>
<feature type="chain" id="PRO_5039288753" evidence="3">
    <location>
        <begin position="30"/>
        <end position="232"/>
    </location>
</feature>
<protein>
    <submittedName>
        <fullName evidence="5">Putative Alpha-N-arabinofuranosidase 1</fullName>
    </submittedName>
</protein>
<name>S3ZG80_9ACTN</name>
<keyword evidence="3" id="KW-0732">Signal</keyword>
<dbReference type="EMBL" id="AOPZ01000299">
    <property type="protein sequence ID" value="EPH41619.1"/>
    <property type="molecule type" value="Genomic_DNA"/>
</dbReference>
<dbReference type="SUPFAM" id="SSF49785">
    <property type="entry name" value="Galactose-binding domain-like"/>
    <property type="match status" value="1"/>
</dbReference>
<dbReference type="PANTHER" id="PTHR31776:SF26">
    <property type="entry name" value="SECRETED ARABINOSIDASE"/>
    <property type="match status" value="1"/>
</dbReference>
<keyword evidence="1" id="KW-0378">Hydrolase</keyword>
<dbReference type="AlphaFoldDB" id="S3ZG80"/>
<reference evidence="5 6" key="1">
    <citation type="submission" date="2013-02" db="EMBL/GenBank/DDBJ databases">
        <title>Draft Genome Sequence of Streptomyces aurantiacus, Which Produces Setomimycin.</title>
        <authorList>
            <person name="Gruening B.A."/>
            <person name="Praeg A."/>
            <person name="Erxleben A."/>
            <person name="Guenther S."/>
            <person name="Mueller M."/>
        </authorList>
    </citation>
    <scope>NUCLEOTIDE SEQUENCE [LARGE SCALE GENOMIC DNA]</scope>
    <source>
        <strain evidence="5 6">JA 4570</strain>
    </source>
</reference>
<dbReference type="InterPro" id="IPR051563">
    <property type="entry name" value="Glycosyl_Hydrolase_51"/>
</dbReference>
<sequence length="232" mass="24526">MYMARRRWSVGLTAGVLLAGTLAASPGAAADRASAAPSAERPSAAEPTDYSLTVDPTRTGAKIDDSMYGVFYEDINRAADGGLYAELVQNRSFEYSTADHKAYRPLTSWEVSGSGSAKVRDDAGRLHERNRNYLQLDGGSAVTNSGYNTGIAVRKGKRYDFSLWARTGEAAGAPLTVTLRDTAGDLAVALAVSPAASPRAAAGPSTRRRSRRPAPAPPAVSRSPPRARPRST</sequence>
<evidence type="ECO:0000256" key="3">
    <source>
        <dbReference type="SAM" id="SignalP"/>
    </source>
</evidence>
<dbReference type="Proteomes" id="UP000014629">
    <property type="component" value="Unassembled WGS sequence"/>
</dbReference>
<dbReference type="PATRIC" id="fig|1286094.4.peg.5255"/>
<feature type="region of interest" description="Disordered" evidence="2">
    <location>
        <begin position="33"/>
        <end position="53"/>
    </location>
</feature>
<comment type="caution">
    <text evidence="5">The sequence shown here is derived from an EMBL/GenBank/DDBJ whole genome shotgun (WGS) entry which is preliminary data.</text>
</comment>
<keyword evidence="6" id="KW-1185">Reference proteome</keyword>
<feature type="domain" description="CBM-cenC" evidence="4">
    <location>
        <begin position="86"/>
        <end position="184"/>
    </location>
</feature>
<dbReference type="InterPro" id="IPR003305">
    <property type="entry name" value="CenC_carb-bd"/>
</dbReference>
<feature type="region of interest" description="Disordered" evidence="2">
    <location>
        <begin position="193"/>
        <end position="232"/>
    </location>
</feature>
<feature type="signal peptide" evidence="3">
    <location>
        <begin position="1"/>
        <end position="29"/>
    </location>
</feature>
<evidence type="ECO:0000259" key="4">
    <source>
        <dbReference type="Pfam" id="PF02018"/>
    </source>
</evidence>
<dbReference type="GO" id="GO:0046556">
    <property type="term" value="F:alpha-L-arabinofuranosidase activity"/>
    <property type="evidence" value="ECO:0007669"/>
    <property type="project" value="TreeGrafter"/>
</dbReference>
<proteinExistence type="predicted"/>
<feature type="compositionally biased region" description="Low complexity" evidence="2">
    <location>
        <begin position="193"/>
        <end position="205"/>
    </location>
</feature>
<gene>
    <name evidence="5" type="ORF">STRAU_5322</name>
</gene>
<dbReference type="Gene3D" id="2.60.120.260">
    <property type="entry name" value="Galactose-binding domain-like"/>
    <property type="match status" value="1"/>
</dbReference>
<dbReference type="Pfam" id="PF02018">
    <property type="entry name" value="CBM_4_9"/>
    <property type="match status" value="1"/>
</dbReference>
<feature type="compositionally biased region" description="Low complexity" evidence="2">
    <location>
        <begin position="33"/>
        <end position="47"/>
    </location>
</feature>